<sequence length="398" mass="45228">MKVLIVSFYYAPEIGAAPSRITNMAEGLQKEGFDVDILTCLPNYPKGKIFDGYRGSLYKKETINSVSIYRYWTYSTVSKGSLARIMGMLFFAMAIWIFGLKFWKVLRYDRVIIQSPPIMVAYSAMMLFRCLYRRITILNVSDLWPLSAIELGAVKEGSLYHKILLHMERFLYRNASAYQGQSQEIIDHIQTFGYEKTHFLYRNLQPLVVVSNNSVPCRDTFKIVYAGLLGVAQNILSIVKHINFKELGAELHIYGGGNQATQIQQFVNQHDCGIIYLGYQPKETINSVLGQYHASIIPLSVRIKGAVPSKIFDLLPHGIPILFSGGGEGENIIKAHGFGLVSPPGDYETLKCNIIKMKEMSDDDYRQMHLNCTKASLEEFSFEQQMKKYKEFVILPTT</sequence>
<keyword evidence="1" id="KW-0812">Transmembrane</keyword>
<protein>
    <submittedName>
        <fullName evidence="3">Glycosyltransferase involved in cell wall bisynthesis</fullName>
    </submittedName>
</protein>
<dbReference type="GO" id="GO:0016758">
    <property type="term" value="F:hexosyltransferase activity"/>
    <property type="evidence" value="ECO:0007669"/>
    <property type="project" value="TreeGrafter"/>
</dbReference>
<dbReference type="InterPro" id="IPR028098">
    <property type="entry name" value="Glyco_trans_4-like_N"/>
</dbReference>
<organism evidence="3 4">
    <name type="scientific">Xylanibacter ruminicola</name>
    <name type="common">Prevotella ruminicola</name>
    <dbReference type="NCBI Taxonomy" id="839"/>
    <lineage>
        <taxon>Bacteria</taxon>
        <taxon>Pseudomonadati</taxon>
        <taxon>Bacteroidota</taxon>
        <taxon>Bacteroidia</taxon>
        <taxon>Bacteroidales</taxon>
        <taxon>Prevotellaceae</taxon>
        <taxon>Xylanibacter</taxon>
    </lineage>
</organism>
<dbReference type="Proteomes" id="UP000184130">
    <property type="component" value="Unassembled WGS sequence"/>
</dbReference>
<keyword evidence="1" id="KW-0472">Membrane</keyword>
<keyword evidence="1" id="KW-1133">Transmembrane helix</keyword>
<dbReference type="AlphaFoldDB" id="A0A1M6VYW1"/>
<accession>A0A1M6VYW1</accession>
<feature type="domain" description="Glycosyltransferase subfamily 4-like N-terminal" evidence="2">
    <location>
        <begin position="19"/>
        <end position="197"/>
    </location>
</feature>
<dbReference type="Gene3D" id="3.40.50.2000">
    <property type="entry name" value="Glycogen Phosphorylase B"/>
    <property type="match status" value="2"/>
</dbReference>
<reference evidence="3 4" key="1">
    <citation type="submission" date="2016-11" db="EMBL/GenBank/DDBJ databases">
        <authorList>
            <person name="Jaros S."/>
            <person name="Januszkiewicz K."/>
            <person name="Wedrychowicz H."/>
        </authorList>
    </citation>
    <scope>NUCLEOTIDE SEQUENCE [LARGE SCALE GENOMIC DNA]</scope>
    <source>
        <strain evidence="3 4">KHT3</strain>
    </source>
</reference>
<dbReference type="CDD" id="cd03794">
    <property type="entry name" value="GT4_WbuB-like"/>
    <property type="match status" value="1"/>
</dbReference>
<evidence type="ECO:0000313" key="3">
    <source>
        <dbReference type="EMBL" id="SHK86526.1"/>
    </source>
</evidence>
<evidence type="ECO:0000256" key="1">
    <source>
        <dbReference type="SAM" id="Phobius"/>
    </source>
</evidence>
<dbReference type="PANTHER" id="PTHR45947:SF3">
    <property type="entry name" value="SULFOQUINOVOSYL TRANSFERASE SQD2"/>
    <property type="match status" value="1"/>
</dbReference>
<dbReference type="InterPro" id="IPR050194">
    <property type="entry name" value="Glycosyltransferase_grp1"/>
</dbReference>
<dbReference type="OrthoDB" id="9811902at2"/>
<dbReference type="EMBL" id="FRBD01000014">
    <property type="protein sequence ID" value="SHK86526.1"/>
    <property type="molecule type" value="Genomic_DNA"/>
</dbReference>
<dbReference type="RefSeq" id="WP_073209083.1">
    <property type="nucleotide sequence ID" value="NZ_FRBD01000014.1"/>
</dbReference>
<dbReference type="PANTHER" id="PTHR45947">
    <property type="entry name" value="SULFOQUINOVOSYL TRANSFERASE SQD2"/>
    <property type="match status" value="1"/>
</dbReference>
<keyword evidence="3" id="KW-0808">Transferase</keyword>
<name>A0A1M6VYW1_XYLRU</name>
<proteinExistence type="predicted"/>
<evidence type="ECO:0000313" key="4">
    <source>
        <dbReference type="Proteomes" id="UP000184130"/>
    </source>
</evidence>
<dbReference type="Pfam" id="PF13692">
    <property type="entry name" value="Glyco_trans_1_4"/>
    <property type="match status" value="1"/>
</dbReference>
<gene>
    <name evidence="3" type="ORF">SAMN05216463_11493</name>
</gene>
<dbReference type="Pfam" id="PF13579">
    <property type="entry name" value="Glyco_trans_4_4"/>
    <property type="match status" value="1"/>
</dbReference>
<feature type="transmembrane region" description="Helical" evidence="1">
    <location>
        <begin position="81"/>
        <end position="99"/>
    </location>
</feature>
<dbReference type="SUPFAM" id="SSF53756">
    <property type="entry name" value="UDP-Glycosyltransferase/glycogen phosphorylase"/>
    <property type="match status" value="1"/>
</dbReference>
<evidence type="ECO:0000259" key="2">
    <source>
        <dbReference type="Pfam" id="PF13579"/>
    </source>
</evidence>
<feature type="transmembrane region" description="Helical" evidence="1">
    <location>
        <begin position="111"/>
        <end position="132"/>
    </location>
</feature>